<evidence type="ECO:0000259" key="6">
    <source>
        <dbReference type="PROSITE" id="PS50102"/>
    </source>
</evidence>
<feature type="compositionally biased region" description="Basic and acidic residues" evidence="5">
    <location>
        <begin position="676"/>
        <end position="693"/>
    </location>
</feature>
<sequence>MLFPEEDAPLLKAWIVKRIENTSDADSDVLADYVIALLKHDGDRDAVRKLCEQEIPDFLSEDPTAFLDDVFQAITYKTYVPGAPPPPKFSSELPPTQPASFDSGAPNGGSRKRGFHDPDGFDGPDGRDGPNQAGRAYKQPRRGGRGGRGDDMRGGRHGGMPGAMHGFPPQQDLPTFDPNNPMEAFMQLQAMGLQYPGMPKFPQPYGGGRGQPRRKGRCRDFDTKGFCSRGSTCQYDHGNESIFMPQSMGPPGDDYDPNDSMFAMANAQNQMNSFGFQPDMGGRGGRGGRRNRGSKKGGARAPFSADGPVHDRSKSTIVIENIPEESFNEDVVRDFFAQFGSIQEVSMQPYKHLAIVKYDKWGSANAAYKSPKVIFDNRFVKVFWYKDESDMLPASVPVNGGNWTGDPSASTDGQEPESEIDMEEFQRRQDEAQKHHQERELKRAELERQRMELERQQQELLARHREENEKLQAKLTGQSSESGDAPSSGTDMLRAKLAMLEQEAKILGIDPDAEDDTSSSYHHPRGGYRGRGGPRGRGFAPRGRGGTRGRGGNMHAAYAQYSIDNRPKKLAVTGVDFTAAEKDEVLRHFLLNLGEFESVDPSPNVTHVSFQDRKTAEKFYYSLHGKELPGVDGRLDLAWVSTPLPTVKMYSADDNGASSTAAAEDRDDAMSGFNDTPHEEAEPVRQREERAVDMDYEVADEEGW</sequence>
<evidence type="ECO:0000313" key="9">
    <source>
        <dbReference type="Proteomes" id="UP000722485"/>
    </source>
</evidence>
<dbReference type="FunFam" id="3.30.70.330:FF:000647">
    <property type="entry name" value="CCCH zinc finger and RRM domain protein"/>
    <property type="match status" value="1"/>
</dbReference>
<dbReference type="PANTHER" id="PTHR14398">
    <property type="entry name" value="RNA RECOGNITION RRM/RNP DOMAIN"/>
    <property type="match status" value="1"/>
</dbReference>
<feature type="region of interest" description="Disordered" evidence="5">
    <location>
        <begin position="276"/>
        <end position="311"/>
    </location>
</feature>
<feature type="compositionally biased region" description="Basic and acidic residues" evidence="5">
    <location>
        <begin position="424"/>
        <end position="440"/>
    </location>
</feature>
<dbReference type="Pfam" id="PF00076">
    <property type="entry name" value="RRM_1"/>
    <property type="match status" value="1"/>
</dbReference>
<gene>
    <name evidence="8" type="ORF">G7Z17_g5959</name>
</gene>
<feature type="compositionally biased region" description="Basic residues" evidence="5">
    <location>
        <begin position="286"/>
        <end position="298"/>
    </location>
</feature>
<dbReference type="CDD" id="cd12257">
    <property type="entry name" value="RRM1_RBM26_like"/>
    <property type="match status" value="1"/>
</dbReference>
<accession>A0A9P5H5Q8</accession>
<feature type="domain" description="RRM" evidence="6">
    <location>
        <begin position="315"/>
        <end position="387"/>
    </location>
</feature>
<protein>
    <submittedName>
        <fullName evidence="8">Uncharacterized protein</fullName>
    </submittedName>
</protein>
<dbReference type="SUPFAM" id="SSF54928">
    <property type="entry name" value="RNA-binding domain, RBD"/>
    <property type="match status" value="2"/>
</dbReference>
<keyword evidence="4" id="KW-0863">Zinc-finger</keyword>
<proteinExistence type="predicted"/>
<dbReference type="Pfam" id="PF01480">
    <property type="entry name" value="PWI"/>
    <property type="match status" value="1"/>
</dbReference>
<evidence type="ECO:0000259" key="7">
    <source>
        <dbReference type="PROSITE" id="PS50103"/>
    </source>
</evidence>
<keyword evidence="9" id="KW-1185">Reference proteome</keyword>
<organism evidence="8 9">
    <name type="scientific">Cylindrodendrum hubeiense</name>
    <dbReference type="NCBI Taxonomy" id="595255"/>
    <lineage>
        <taxon>Eukaryota</taxon>
        <taxon>Fungi</taxon>
        <taxon>Dikarya</taxon>
        <taxon>Ascomycota</taxon>
        <taxon>Pezizomycotina</taxon>
        <taxon>Sordariomycetes</taxon>
        <taxon>Hypocreomycetidae</taxon>
        <taxon>Hypocreales</taxon>
        <taxon>Nectriaceae</taxon>
        <taxon>Cylindrodendrum</taxon>
    </lineage>
</organism>
<evidence type="ECO:0000256" key="5">
    <source>
        <dbReference type="SAM" id="MobiDB-lite"/>
    </source>
</evidence>
<comment type="function">
    <text evidence="2">May be involved in the turnover of nuclear polyadenylated (pA+) RNA.</text>
</comment>
<dbReference type="InterPro" id="IPR000571">
    <property type="entry name" value="Znf_CCCH"/>
</dbReference>
<dbReference type="GO" id="GO:0005634">
    <property type="term" value="C:nucleus"/>
    <property type="evidence" value="ECO:0007669"/>
    <property type="project" value="TreeGrafter"/>
</dbReference>
<comment type="caution">
    <text evidence="8">The sequence shown here is derived from an EMBL/GenBank/DDBJ whole genome shotgun (WGS) entry which is preliminary data.</text>
</comment>
<dbReference type="PROSITE" id="PS50102">
    <property type="entry name" value="RRM"/>
    <property type="match status" value="1"/>
</dbReference>
<feature type="compositionally biased region" description="Polar residues" evidence="5">
    <location>
        <begin position="475"/>
        <end position="490"/>
    </location>
</feature>
<feature type="zinc finger region" description="C3H1-type" evidence="4">
    <location>
        <begin position="212"/>
        <end position="240"/>
    </location>
</feature>
<evidence type="ECO:0000256" key="4">
    <source>
        <dbReference type="PROSITE-ProRule" id="PRU00723"/>
    </source>
</evidence>
<dbReference type="OrthoDB" id="443401at2759"/>
<evidence type="ECO:0000256" key="3">
    <source>
        <dbReference type="PROSITE-ProRule" id="PRU00176"/>
    </source>
</evidence>
<keyword evidence="4" id="KW-0862">Zinc</keyword>
<feature type="compositionally biased region" description="Basic and acidic residues" evidence="5">
    <location>
        <begin position="115"/>
        <end position="128"/>
    </location>
</feature>
<dbReference type="SMART" id="SM00360">
    <property type="entry name" value="RRM"/>
    <property type="match status" value="2"/>
</dbReference>
<dbReference type="InterPro" id="IPR045137">
    <property type="entry name" value="RBM26/27"/>
</dbReference>
<feature type="compositionally biased region" description="Acidic residues" evidence="5">
    <location>
        <begin position="694"/>
        <end position="704"/>
    </location>
</feature>
<feature type="domain" description="C3H1-type" evidence="7">
    <location>
        <begin position="212"/>
        <end position="240"/>
    </location>
</feature>
<dbReference type="Gene3D" id="1.20.1390.10">
    <property type="entry name" value="PWI domain"/>
    <property type="match status" value="1"/>
</dbReference>
<dbReference type="EMBL" id="JAANBB010000106">
    <property type="protein sequence ID" value="KAF7550101.1"/>
    <property type="molecule type" value="Genomic_DNA"/>
</dbReference>
<dbReference type="AlphaFoldDB" id="A0A9P5H5Q8"/>
<reference evidence="8" key="1">
    <citation type="submission" date="2020-03" db="EMBL/GenBank/DDBJ databases">
        <title>Draft Genome Sequence of Cylindrodendrum hubeiense.</title>
        <authorList>
            <person name="Buettner E."/>
            <person name="Kellner H."/>
        </authorList>
    </citation>
    <scope>NUCLEOTIDE SEQUENCE</scope>
    <source>
        <strain evidence="8">IHI 201604</strain>
    </source>
</reference>
<evidence type="ECO:0000256" key="1">
    <source>
        <dbReference type="ARBA" id="ARBA00022884"/>
    </source>
</evidence>
<evidence type="ECO:0000313" key="8">
    <source>
        <dbReference type="EMBL" id="KAF7550101.1"/>
    </source>
</evidence>
<dbReference type="GO" id="GO:0008270">
    <property type="term" value="F:zinc ion binding"/>
    <property type="evidence" value="ECO:0007669"/>
    <property type="project" value="UniProtKB-KW"/>
</dbReference>
<dbReference type="InterPro" id="IPR002483">
    <property type="entry name" value="PWI_dom"/>
</dbReference>
<dbReference type="GO" id="GO:0003723">
    <property type="term" value="F:RNA binding"/>
    <property type="evidence" value="ECO:0007669"/>
    <property type="project" value="UniProtKB-UniRule"/>
</dbReference>
<dbReference type="InterPro" id="IPR000504">
    <property type="entry name" value="RRM_dom"/>
</dbReference>
<keyword evidence="4" id="KW-0479">Metal-binding</keyword>
<dbReference type="PROSITE" id="PS50103">
    <property type="entry name" value="ZF_C3H1"/>
    <property type="match status" value="1"/>
</dbReference>
<dbReference type="Proteomes" id="UP000722485">
    <property type="component" value="Unassembled WGS sequence"/>
</dbReference>
<feature type="region of interest" description="Disordered" evidence="5">
    <location>
        <begin position="396"/>
        <end position="440"/>
    </location>
</feature>
<dbReference type="InterPro" id="IPR012677">
    <property type="entry name" value="Nucleotide-bd_a/b_plait_sf"/>
</dbReference>
<evidence type="ECO:0000256" key="2">
    <source>
        <dbReference type="ARBA" id="ARBA00043866"/>
    </source>
</evidence>
<feature type="compositionally biased region" description="Basic residues" evidence="5">
    <location>
        <begin position="522"/>
        <end position="534"/>
    </location>
</feature>
<feature type="region of interest" description="Disordered" evidence="5">
    <location>
        <begin position="470"/>
        <end position="490"/>
    </location>
</feature>
<keyword evidence="1 3" id="KW-0694">RNA-binding</keyword>
<dbReference type="Gene3D" id="3.30.70.330">
    <property type="match status" value="1"/>
</dbReference>
<dbReference type="InterPro" id="IPR035979">
    <property type="entry name" value="RBD_domain_sf"/>
</dbReference>
<dbReference type="PANTHER" id="PTHR14398:SF0">
    <property type="entry name" value="ZINC FINGER PROTEIN SWM"/>
    <property type="match status" value="1"/>
</dbReference>
<feature type="region of interest" description="Disordered" evidence="5">
    <location>
        <begin position="651"/>
        <end position="704"/>
    </location>
</feature>
<name>A0A9P5H5Q8_9HYPO</name>
<feature type="compositionally biased region" description="Acidic residues" evidence="5">
    <location>
        <begin position="414"/>
        <end position="423"/>
    </location>
</feature>
<feature type="region of interest" description="Disordered" evidence="5">
    <location>
        <begin position="85"/>
        <end position="178"/>
    </location>
</feature>
<feature type="compositionally biased region" description="Gly residues" evidence="5">
    <location>
        <begin position="543"/>
        <end position="552"/>
    </location>
</feature>
<feature type="region of interest" description="Disordered" evidence="5">
    <location>
        <begin position="509"/>
        <end position="553"/>
    </location>
</feature>